<evidence type="ECO:0008006" key="3">
    <source>
        <dbReference type="Google" id="ProtNLM"/>
    </source>
</evidence>
<gene>
    <name evidence="1" type="ORF">BDI24065_06007</name>
</gene>
<sequence>MTLSLSLSLCGLLAIVRCNDLRRWSQIKLIAILLAGFVPGLSVAAGYVPSQSEVIVLKSIMDDDIDNFLQGRQTYAGNVLNVAVITVTADEIARAYRKGRSIGNRQFSRKYVLLSGVVASRREDESGSLMVMFDAANGFQIHAQLEPIAAARARLLEDGGKVTLGCLLSKAVKGDVHFVNCTFGGDLGKMVWTKLRTYLSDFYAGERAANITIPTLAINIALYAQVLPLDSGCPDDKEKCDAAFAAVRSFDEDPQLLAGVIRRFQDAGLDLRDFEKLHKRELAKVKPLEESVR</sequence>
<dbReference type="Pfam" id="PF12869">
    <property type="entry name" value="tRNA_anti-like"/>
    <property type="match status" value="1"/>
</dbReference>
<reference evidence="1 2" key="1">
    <citation type="submission" date="2019-09" db="EMBL/GenBank/DDBJ databases">
        <authorList>
            <person name="Depoorter E."/>
        </authorList>
    </citation>
    <scope>NUCLEOTIDE SEQUENCE [LARGE SCALE GENOMIC DNA]</scope>
    <source>
        <strain evidence="1">LMG 24065</strain>
    </source>
</reference>
<dbReference type="EMBL" id="CABVPN010000041">
    <property type="protein sequence ID" value="VWC23845.1"/>
    <property type="molecule type" value="Genomic_DNA"/>
</dbReference>
<dbReference type="GeneID" id="93031093"/>
<keyword evidence="2" id="KW-1185">Reference proteome</keyword>
<dbReference type="AlphaFoldDB" id="A0A6P2QVC0"/>
<dbReference type="InterPro" id="IPR024422">
    <property type="entry name" value="Protein_unknown_function_OB"/>
</dbReference>
<evidence type="ECO:0000313" key="2">
    <source>
        <dbReference type="Proteomes" id="UP000494125"/>
    </source>
</evidence>
<dbReference type="Proteomes" id="UP000494125">
    <property type="component" value="Unassembled WGS sequence"/>
</dbReference>
<organism evidence="1 2">
    <name type="scientific">Burkholderia diffusa</name>
    <dbReference type="NCBI Taxonomy" id="488732"/>
    <lineage>
        <taxon>Bacteria</taxon>
        <taxon>Pseudomonadati</taxon>
        <taxon>Pseudomonadota</taxon>
        <taxon>Betaproteobacteria</taxon>
        <taxon>Burkholderiales</taxon>
        <taxon>Burkholderiaceae</taxon>
        <taxon>Burkholderia</taxon>
        <taxon>Burkholderia cepacia complex</taxon>
    </lineage>
</organism>
<name>A0A6P2QVC0_9BURK</name>
<accession>A0A6P2QVC0</accession>
<protein>
    <recommendedName>
        <fullName evidence="3">tRNA_anti-like protein</fullName>
    </recommendedName>
</protein>
<evidence type="ECO:0000313" key="1">
    <source>
        <dbReference type="EMBL" id="VWC23845.1"/>
    </source>
</evidence>
<proteinExistence type="predicted"/>
<dbReference type="RefSeq" id="WP_151048659.1">
    <property type="nucleotide sequence ID" value="NZ_CABVPN010000041.1"/>
</dbReference>